<feature type="transmembrane region" description="Helical" evidence="1">
    <location>
        <begin position="12"/>
        <end position="35"/>
    </location>
</feature>
<dbReference type="PANTHER" id="PTHR30336:SF4">
    <property type="entry name" value="ENVELOPE BIOGENESIS FACTOR ELYC"/>
    <property type="match status" value="1"/>
</dbReference>
<evidence type="ECO:0000259" key="2">
    <source>
        <dbReference type="Pfam" id="PF02698"/>
    </source>
</evidence>
<feature type="domain" description="DUF218" evidence="2">
    <location>
        <begin position="85"/>
        <end position="245"/>
    </location>
</feature>
<dbReference type="Gene3D" id="3.40.50.620">
    <property type="entry name" value="HUPs"/>
    <property type="match status" value="1"/>
</dbReference>
<feature type="transmembrane region" description="Helical" evidence="1">
    <location>
        <begin position="42"/>
        <end position="66"/>
    </location>
</feature>
<dbReference type="RefSeq" id="WP_081555006.1">
    <property type="nucleotide sequence ID" value="NZ_JAODZN010000014.1"/>
</dbReference>
<dbReference type="PANTHER" id="PTHR30336">
    <property type="entry name" value="INNER MEMBRANE PROTEIN, PROBABLE PERMEASE"/>
    <property type="match status" value="1"/>
</dbReference>
<dbReference type="EMBL" id="MUKV01000005">
    <property type="protein sequence ID" value="OQS42474.1"/>
    <property type="molecule type" value="Genomic_DNA"/>
</dbReference>
<dbReference type="AlphaFoldDB" id="A0A1W0D658"/>
<evidence type="ECO:0000313" key="4">
    <source>
        <dbReference type="Proteomes" id="UP000192721"/>
    </source>
</evidence>
<comment type="caution">
    <text evidence="3">The sequence shown here is derived from an EMBL/GenBank/DDBJ whole genome shotgun (WGS) entry which is preliminary data.</text>
</comment>
<organism evidence="3 4">
    <name type="scientific">Chromobacterium haemolyticum</name>
    <dbReference type="NCBI Taxonomy" id="394935"/>
    <lineage>
        <taxon>Bacteria</taxon>
        <taxon>Pseudomonadati</taxon>
        <taxon>Pseudomonadota</taxon>
        <taxon>Betaproteobacteria</taxon>
        <taxon>Neisseriales</taxon>
        <taxon>Chromobacteriaceae</taxon>
        <taxon>Chromobacterium</taxon>
    </lineage>
</organism>
<gene>
    <name evidence="3" type="ORF">B0T45_06215</name>
</gene>
<dbReference type="Proteomes" id="UP000192721">
    <property type="component" value="Unassembled WGS sequence"/>
</dbReference>
<dbReference type="InterPro" id="IPR014729">
    <property type="entry name" value="Rossmann-like_a/b/a_fold"/>
</dbReference>
<reference evidence="3 4" key="1">
    <citation type="submission" date="2017-02" db="EMBL/GenBank/DDBJ databases">
        <title>Chromobacterium haemolyticum H5244.</title>
        <authorList>
            <person name="Gulvik C.A."/>
        </authorList>
    </citation>
    <scope>NUCLEOTIDE SEQUENCE [LARGE SCALE GENOMIC DNA]</scope>
    <source>
        <strain evidence="3 4">H5244</strain>
    </source>
</reference>
<evidence type="ECO:0000256" key="1">
    <source>
        <dbReference type="SAM" id="Phobius"/>
    </source>
</evidence>
<dbReference type="InterPro" id="IPR051599">
    <property type="entry name" value="Cell_Envelope_Assoc"/>
</dbReference>
<keyword evidence="1" id="KW-0472">Membrane</keyword>
<accession>A0A1W0D658</accession>
<keyword evidence="1" id="KW-1133">Transmembrane helix</keyword>
<dbReference type="Pfam" id="PF02698">
    <property type="entry name" value="DUF218"/>
    <property type="match status" value="1"/>
</dbReference>
<sequence>MVSSISTQVLVHLVLGSLLLPPLNMLLLMSLGLWLRRRWRRLGACLLILGMAGLYALSTPITAMWLNRSLERYPVISAEQLNRVEAIVVLSGGKKPAPEYGGMEPGADSLARLRYAARLARQSGKPILLTGGAPMGGEAEAEVMARVLREEYGIAPRWVEERSNTTLENARYSAGLLHAAGIKRIALVSQGWHLRRALPFFQRQALDVTAAPTAFIRYDGGGVAWFLPSGRSMQECHAALREWLGILFYRMKGE</sequence>
<name>A0A1W0D658_9NEIS</name>
<dbReference type="CDD" id="cd06259">
    <property type="entry name" value="YdcF-like"/>
    <property type="match status" value="1"/>
</dbReference>
<dbReference type="GO" id="GO:0005886">
    <property type="term" value="C:plasma membrane"/>
    <property type="evidence" value="ECO:0007669"/>
    <property type="project" value="TreeGrafter"/>
</dbReference>
<evidence type="ECO:0000313" key="3">
    <source>
        <dbReference type="EMBL" id="OQS42474.1"/>
    </source>
</evidence>
<dbReference type="GO" id="GO:0043164">
    <property type="term" value="P:Gram-negative-bacterium-type cell wall biogenesis"/>
    <property type="evidence" value="ECO:0007669"/>
    <property type="project" value="TreeGrafter"/>
</dbReference>
<protein>
    <recommendedName>
        <fullName evidence="2">DUF218 domain-containing protein</fullName>
    </recommendedName>
</protein>
<keyword evidence="1" id="KW-0812">Transmembrane</keyword>
<proteinExistence type="predicted"/>
<dbReference type="GO" id="GO:0000270">
    <property type="term" value="P:peptidoglycan metabolic process"/>
    <property type="evidence" value="ECO:0007669"/>
    <property type="project" value="TreeGrafter"/>
</dbReference>
<dbReference type="InterPro" id="IPR003848">
    <property type="entry name" value="DUF218"/>
</dbReference>